<reference evidence="5 6" key="1">
    <citation type="submission" date="2020-01" db="EMBL/GenBank/DDBJ databases">
        <title>Insect and environment-associated Actinomycetes.</title>
        <authorList>
            <person name="Currrie C."/>
            <person name="Chevrette M."/>
            <person name="Carlson C."/>
            <person name="Stubbendieck R."/>
            <person name="Wendt-Pienkowski E."/>
        </authorList>
    </citation>
    <scope>NUCLEOTIDE SEQUENCE [LARGE SCALE GENOMIC DNA]</scope>
    <source>
        <strain evidence="5 6">SID11342</strain>
    </source>
</reference>
<evidence type="ECO:0000256" key="1">
    <source>
        <dbReference type="ARBA" id="ARBA00022763"/>
    </source>
</evidence>
<dbReference type="GO" id="GO:0006281">
    <property type="term" value="P:DNA repair"/>
    <property type="evidence" value="ECO:0007669"/>
    <property type="project" value="UniProtKB-KW"/>
</dbReference>
<dbReference type="Pfam" id="PF12705">
    <property type="entry name" value="PDDEXK_1"/>
    <property type="match status" value="1"/>
</dbReference>
<keyword evidence="2" id="KW-0067">ATP-binding</keyword>
<dbReference type="EMBL" id="JAAGLQ010000540">
    <property type="protein sequence ID" value="NEA18755.1"/>
    <property type="molecule type" value="Genomic_DNA"/>
</dbReference>
<dbReference type="GO" id="GO:0004386">
    <property type="term" value="F:helicase activity"/>
    <property type="evidence" value="ECO:0007669"/>
    <property type="project" value="UniProtKB-KW"/>
</dbReference>
<evidence type="ECO:0000313" key="5">
    <source>
        <dbReference type="EMBL" id="NEA18755.1"/>
    </source>
</evidence>
<evidence type="ECO:0000256" key="2">
    <source>
        <dbReference type="ARBA" id="ARBA00022806"/>
    </source>
</evidence>
<comment type="caution">
    <text evidence="5">The sequence shown here is derived from an EMBL/GenBank/DDBJ whole genome shotgun (WGS) entry which is preliminary data.</text>
</comment>
<protein>
    <submittedName>
        <fullName evidence="5">PD-(D/E)XK nuclease family protein</fullName>
    </submittedName>
</protein>
<evidence type="ECO:0000256" key="3">
    <source>
        <dbReference type="ARBA" id="ARBA00023204"/>
    </source>
</evidence>
<name>A0A6N9UCS0_STRHA</name>
<feature type="domain" description="PD-(D/E)XK endonuclease-like" evidence="4">
    <location>
        <begin position="322"/>
        <end position="563"/>
    </location>
</feature>
<keyword evidence="2" id="KW-0378">Hydrolase</keyword>
<gene>
    <name evidence="5" type="ORF">G3I29_25270</name>
</gene>
<keyword evidence="1" id="KW-0227">DNA damage</keyword>
<dbReference type="RefSeq" id="WP_164347848.1">
    <property type="nucleotide sequence ID" value="NZ_JAAGLQ010000540.1"/>
</dbReference>
<sequence>MENPPGTTGESWLVKVSTTHARTDPHACPSHLRTAVRPLLGAEAPNAAGAPLIPLVGERPRLLEDFGAGPLFAALDLWEHERWQPGRVVEELRQTSGAFSGRNAPAHPSLIAWTIQAFERYVAARTREQHAAQAVGLPPTGPVRLDWTARTALREHPDGRGARQYEHKTWGRQYASADGAVRDLWIPSFGRAKPDRPAAEKAAIAYVVAHGLPARRRARQARPPETSLVNPTPPERVRVFDFGCADGSVTPLLDWGPDTVRERFGRDAAPAFVAAATGTGVRPGASCVDCKVIGHCAELPRTPHLWGPFRGAAPFRARRRSISAWDLRLHGDCPAQYHLVRRLYLNDLSPENPGARRGRVVDAVLNARHERPLPGGCRELPQAHEGMLPPGHSLEEPLALSALRMLDEHRALCPLDGLTQDEKVLPQRRVTAYIPELDVVVLAVPDLLHTRRGRWIWRETKTAAAPLWEGRPLLRAFPQLALAVLLFDKGAVGEGARRGRVELEHLREGAGESRLEAIDPSRPATVVEAQEVIADLAEPLLRDTSYEPRTGRHCRTCQVRTWCAPGTAYVSASPSTSVPDAAPGSVEPA</sequence>
<keyword evidence="2" id="KW-0347">Helicase</keyword>
<evidence type="ECO:0000259" key="4">
    <source>
        <dbReference type="Pfam" id="PF12705"/>
    </source>
</evidence>
<organism evidence="5 6">
    <name type="scientific">Streptomyces halstedii</name>
    <dbReference type="NCBI Taxonomy" id="1944"/>
    <lineage>
        <taxon>Bacteria</taxon>
        <taxon>Bacillati</taxon>
        <taxon>Actinomycetota</taxon>
        <taxon>Actinomycetes</taxon>
        <taxon>Kitasatosporales</taxon>
        <taxon>Streptomycetaceae</taxon>
        <taxon>Streptomyces</taxon>
    </lineage>
</organism>
<dbReference type="Proteomes" id="UP000471293">
    <property type="component" value="Unassembled WGS sequence"/>
</dbReference>
<dbReference type="AlphaFoldDB" id="A0A6N9UCS0"/>
<keyword evidence="2" id="KW-0547">Nucleotide-binding</keyword>
<accession>A0A6N9UCS0</accession>
<proteinExistence type="predicted"/>
<keyword evidence="3" id="KW-0234">DNA repair</keyword>
<dbReference type="InterPro" id="IPR038726">
    <property type="entry name" value="PDDEXK_AddAB-type"/>
</dbReference>
<evidence type="ECO:0000313" key="6">
    <source>
        <dbReference type="Proteomes" id="UP000471293"/>
    </source>
</evidence>